<accession>A0ABR8XGH8</accession>
<evidence type="ECO:0000313" key="2">
    <source>
        <dbReference type="Proteomes" id="UP000640930"/>
    </source>
</evidence>
<name>A0ABR8XGH8_9BACL</name>
<protein>
    <submittedName>
        <fullName evidence="1">Uncharacterized protein</fullName>
    </submittedName>
</protein>
<proteinExistence type="predicted"/>
<dbReference type="EMBL" id="JACSQA010000036">
    <property type="protein sequence ID" value="MBD8028337.1"/>
    <property type="molecule type" value="Genomic_DNA"/>
</dbReference>
<evidence type="ECO:0000313" key="1">
    <source>
        <dbReference type="EMBL" id="MBD8028337.1"/>
    </source>
</evidence>
<dbReference type="Proteomes" id="UP000640930">
    <property type="component" value="Unassembled WGS sequence"/>
</dbReference>
<keyword evidence="2" id="KW-1185">Reference proteome</keyword>
<dbReference type="RefSeq" id="WP_191708756.1">
    <property type="nucleotide sequence ID" value="NZ_JACSQA010000036.1"/>
</dbReference>
<gene>
    <name evidence="1" type="ORF">H9636_16970</name>
</gene>
<comment type="caution">
    <text evidence="1">The sequence shown here is derived from an EMBL/GenBank/DDBJ whole genome shotgun (WGS) entry which is preliminary data.</text>
</comment>
<sequence>MMSNVRQVEIPEWFEVDGLVNLNIIINDQQLNGVLLAGDNLEQAHPYNPIVRIYLINLQQEKYEIVREVGAIAFKSKQEATDFALNITSYSLIDLFLDIHNKQIDVTI</sequence>
<reference evidence="1 2" key="1">
    <citation type="submission" date="2020-08" db="EMBL/GenBank/DDBJ databases">
        <title>A Genomic Blueprint of the Chicken Gut Microbiome.</title>
        <authorList>
            <person name="Gilroy R."/>
            <person name="Ravi A."/>
            <person name="Getino M."/>
            <person name="Pursley I."/>
            <person name="Horton D.L."/>
            <person name="Alikhan N.-F."/>
            <person name="Baker D."/>
            <person name="Gharbi K."/>
            <person name="Hall N."/>
            <person name="Watson M."/>
            <person name="Adriaenssens E.M."/>
            <person name="Foster-Nyarko E."/>
            <person name="Jarju S."/>
            <person name="Secka A."/>
            <person name="Antonio M."/>
            <person name="Oren A."/>
            <person name="Chaudhuri R."/>
            <person name="La Ragione R.M."/>
            <person name="Hildebrand F."/>
            <person name="Pallen M.J."/>
        </authorList>
    </citation>
    <scope>NUCLEOTIDE SEQUENCE [LARGE SCALE GENOMIC DNA]</scope>
    <source>
        <strain evidence="1 2">Re31</strain>
    </source>
</reference>
<organism evidence="1 2">
    <name type="scientific">Ureibacillus galli</name>
    <dbReference type="NCBI Taxonomy" id="2762222"/>
    <lineage>
        <taxon>Bacteria</taxon>
        <taxon>Bacillati</taxon>
        <taxon>Bacillota</taxon>
        <taxon>Bacilli</taxon>
        <taxon>Bacillales</taxon>
        <taxon>Caryophanaceae</taxon>
        <taxon>Ureibacillus</taxon>
    </lineage>
</organism>